<evidence type="ECO:0008006" key="4">
    <source>
        <dbReference type="Google" id="ProtNLM"/>
    </source>
</evidence>
<evidence type="ECO:0000313" key="3">
    <source>
        <dbReference type="Proteomes" id="UP001364890"/>
    </source>
</evidence>
<accession>A0ABU8F322</accession>
<reference evidence="2 3" key="1">
    <citation type="submission" date="2024-01" db="EMBL/GenBank/DDBJ databases">
        <title>Seven novel Bacillus-like species.</title>
        <authorList>
            <person name="Liu G."/>
        </authorList>
    </citation>
    <scope>NUCLEOTIDE SEQUENCE [LARGE SCALE GENOMIC DNA]</scope>
    <source>
        <strain evidence="2 3">FJAT-51614</strain>
    </source>
</reference>
<dbReference type="Proteomes" id="UP001364890">
    <property type="component" value="Unassembled WGS sequence"/>
</dbReference>
<evidence type="ECO:0000256" key="1">
    <source>
        <dbReference type="SAM" id="Phobius"/>
    </source>
</evidence>
<sequence length="195" mass="21873">MVPEINLLPKMESKKSNNLIIILSIILVGALILFLSIQFLSLKKDISTLTTEETKIVAERDVLVAQVSSANTGYQGSLSDSVSFVESVSYPVSPLIEEIHSLLLLNTYLRNYEFGESEIIFDVDFETMNDISIYVEKLLNSEYFTDVQVQEINNFVPPGSTEESAIIDFDIQSRYSAKIKLTIDQTYLSEVPASE</sequence>
<keyword evidence="1" id="KW-1133">Transmembrane helix</keyword>
<keyword evidence="3" id="KW-1185">Reference proteome</keyword>
<dbReference type="EMBL" id="JBAWSY010000003">
    <property type="protein sequence ID" value="MEI4769409.1"/>
    <property type="molecule type" value="Genomic_DNA"/>
</dbReference>
<keyword evidence="1" id="KW-0472">Membrane</keyword>
<feature type="transmembrane region" description="Helical" evidence="1">
    <location>
        <begin position="20"/>
        <end position="40"/>
    </location>
</feature>
<comment type="caution">
    <text evidence="2">The sequence shown here is derived from an EMBL/GenBank/DDBJ whole genome shotgun (WGS) entry which is preliminary data.</text>
</comment>
<protein>
    <recommendedName>
        <fullName evidence="4">Malate synthase</fullName>
    </recommendedName>
</protein>
<evidence type="ECO:0000313" key="2">
    <source>
        <dbReference type="EMBL" id="MEI4769409.1"/>
    </source>
</evidence>
<gene>
    <name evidence="2" type="ORF">WAX74_07090</name>
</gene>
<keyword evidence="1" id="KW-0812">Transmembrane</keyword>
<proteinExistence type="predicted"/>
<dbReference type="RefSeq" id="WP_336496961.1">
    <property type="nucleotide sequence ID" value="NZ_JBAWSY010000003.1"/>
</dbReference>
<name>A0ABU8F322_9BACI</name>
<organism evidence="2 3">
    <name type="scientific">Psychrobacillus mangrovi</name>
    <dbReference type="NCBI Taxonomy" id="3117745"/>
    <lineage>
        <taxon>Bacteria</taxon>
        <taxon>Bacillati</taxon>
        <taxon>Bacillota</taxon>
        <taxon>Bacilli</taxon>
        <taxon>Bacillales</taxon>
        <taxon>Bacillaceae</taxon>
        <taxon>Psychrobacillus</taxon>
    </lineage>
</organism>